<comment type="pathway">
    <text evidence="4">Amino-acid biosynthesis; L-methionine biosynthesis via de novo pathway; L-methionine from L-homocysteine (MetH route): step 1/1.</text>
</comment>
<dbReference type="Gene3D" id="3.20.20.330">
    <property type="entry name" value="Homocysteine-binding-like domain"/>
    <property type="match status" value="1"/>
</dbReference>
<dbReference type="InterPro" id="IPR006158">
    <property type="entry name" value="Cobalamin-bd"/>
</dbReference>
<keyword evidence="13 19" id="KW-0479">Metal-binding</keyword>
<feature type="binding site" evidence="19">
    <location>
        <position position="275"/>
    </location>
    <ligand>
        <name>Zn(2+)</name>
        <dbReference type="ChEBI" id="CHEBI:29105"/>
    </ligand>
</feature>
<dbReference type="PROSITE" id="PS51337">
    <property type="entry name" value="B12_BINDING_NTER"/>
    <property type="match status" value="1"/>
</dbReference>
<dbReference type="UniPathway" id="UPA00051">
    <property type="reaction ID" value="UER00081"/>
</dbReference>
<evidence type="ECO:0000256" key="12">
    <source>
        <dbReference type="ARBA" id="ARBA00022691"/>
    </source>
</evidence>
<dbReference type="eggNOG" id="COG0646">
    <property type="taxonomic scope" value="Bacteria"/>
</dbReference>
<gene>
    <name evidence="24" type="ordered locus">Nther_0682</name>
</gene>
<dbReference type="InterPro" id="IPR036594">
    <property type="entry name" value="Meth_synthase_dom"/>
</dbReference>
<proteinExistence type="inferred from homology"/>
<dbReference type="AlphaFoldDB" id="B2A781"/>
<dbReference type="SMART" id="SM01018">
    <property type="entry name" value="B12-binding_2"/>
    <property type="match status" value="1"/>
</dbReference>
<feature type="binding site" evidence="19">
    <location>
        <position position="274"/>
    </location>
    <ligand>
        <name>Zn(2+)</name>
        <dbReference type="ChEBI" id="CHEBI:29105"/>
    </ligand>
</feature>
<accession>B2A781</accession>
<evidence type="ECO:0000256" key="5">
    <source>
        <dbReference type="ARBA" id="ARBA00010398"/>
    </source>
</evidence>
<dbReference type="GO" id="GO:0032259">
    <property type="term" value="P:methylation"/>
    <property type="evidence" value="ECO:0007669"/>
    <property type="project" value="UniProtKB-KW"/>
</dbReference>
<dbReference type="InParanoid" id="B2A781"/>
<dbReference type="Gene3D" id="1.10.1240.10">
    <property type="entry name" value="Methionine synthase domain"/>
    <property type="match status" value="1"/>
</dbReference>
<evidence type="ECO:0000256" key="6">
    <source>
        <dbReference type="ARBA" id="ARBA00012032"/>
    </source>
</evidence>
<dbReference type="SUPFAM" id="SSF47644">
    <property type="entry name" value="Methionine synthase domain"/>
    <property type="match status" value="1"/>
</dbReference>
<evidence type="ECO:0000256" key="4">
    <source>
        <dbReference type="ARBA" id="ARBA00005178"/>
    </source>
</evidence>
<evidence type="ECO:0000256" key="2">
    <source>
        <dbReference type="ARBA" id="ARBA00001947"/>
    </source>
</evidence>
<protein>
    <recommendedName>
        <fullName evidence="7">Methionine synthase</fullName>
        <ecNumber evidence="6">2.1.1.13</ecNumber>
    </recommendedName>
    <alternativeName>
        <fullName evidence="18">5-methyltetrahydrofolate--homocysteine methyltransferase</fullName>
    </alternativeName>
</protein>
<dbReference type="GO" id="GO:0005829">
    <property type="term" value="C:cytosol"/>
    <property type="evidence" value="ECO:0007669"/>
    <property type="project" value="TreeGrafter"/>
</dbReference>
<dbReference type="Gene3D" id="3.40.50.280">
    <property type="entry name" value="Cobalamin-binding domain"/>
    <property type="match status" value="1"/>
</dbReference>
<keyword evidence="8 19" id="KW-0489">Methyltransferase</keyword>
<dbReference type="OrthoDB" id="9803687at2"/>
<dbReference type="SUPFAM" id="SSF51717">
    <property type="entry name" value="Dihydropteroate synthetase-like"/>
    <property type="match status" value="1"/>
</dbReference>
<dbReference type="GO" id="GO:0050667">
    <property type="term" value="P:homocysteine metabolic process"/>
    <property type="evidence" value="ECO:0007669"/>
    <property type="project" value="TreeGrafter"/>
</dbReference>
<feature type="domain" description="B12-binding" evidence="22">
    <location>
        <begin position="664"/>
        <end position="793"/>
    </location>
</feature>
<keyword evidence="10" id="KW-0846">Cobalamin</keyword>
<dbReference type="eggNOG" id="COG1410">
    <property type="taxonomic scope" value="Bacteria"/>
</dbReference>
<evidence type="ECO:0000259" key="21">
    <source>
        <dbReference type="PROSITE" id="PS50972"/>
    </source>
</evidence>
<evidence type="ECO:0000256" key="14">
    <source>
        <dbReference type="ARBA" id="ARBA00022833"/>
    </source>
</evidence>
<dbReference type="RefSeq" id="WP_012447159.1">
    <property type="nucleotide sequence ID" value="NC_010718.1"/>
</dbReference>
<evidence type="ECO:0000256" key="19">
    <source>
        <dbReference type="PROSITE-ProRule" id="PRU00333"/>
    </source>
</evidence>
<dbReference type="InterPro" id="IPR036724">
    <property type="entry name" value="Cobalamin-bd_sf"/>
</dbReference>
<feature type="binding site" evidence="19">
    <location>
        <position position="211"/>
    </location>
    <ligand>
        <name>Zn(2+)</name>
        <dbReference type="ChEBI" id="CHEBI:29105"/>
    </ligand>
</feature>
<keyword evidence="9" id="KW-0028">Amino-acid biosynthesis</keyword>
<comment type="cofactor">
    <cofactor evidence="2 19">
        <name>Zn(2+)</name>
        <dbReference type="ChEBI" id="CHEBI:29105"/>
    </cofactor>
</comment>
<dbReference type="PANTHER" id="PTHR45833:SF1">
    <property type="entry name" value="METHIONINE SYNTHASE"/>
    <property type="match status" value="1"/>
</dbReference>
<dbReference type="PROSITE" id="PS51332">
    <property type="entry name" value="B12_BINDING"/>
    <property type="match status" value="1"/>
</dbReference>
<dbReference type="InterPro" id="IPR000489">
    <property type="entry name" value="Pterin-binding_dom"/>
</dbReference>
<organism evidence="24 25">
    <name type="scientific">Natranaerobius thermophilus (strain ATCC BAA-1301 / DSM 18059 / JW/NM-WN-LF)</name>
    <dbReference type="NCBI Taxonomy" id="457570"/>
    <lineage>
        <taxon>Bacteria</taxon>
        <taxon>Bacillati</taxon>
        <taxon>Bacillota</taxon>
        <taxon>Clostridia</taxon>
        <taxon>Natranaerobiales</taxon>
        <taxon>Natranaerobiaceae</taxon>
        <taxon>Natranaerobius</taxon>
    </lineage>
</organism>
<dbReference type="InterPro" id="IPR050554">
    <property type="entry name" value="Met_Synthase/Corrinoid"/>
</dbReference>
<evidence type="ECO:0000313" key="25">
    <source>
        <dbReference type="Proteomes" id="UP000001683"/>
    </source>
</evidence>
<dbReference type="KEGG" id="nth:Nther_0682"/>
<dbReference type="HOGENOM" id="CLU_004914_0_2_9"/>
<dbReference type="InterPro" id="IPR003759">
    <property type="entry name" value="Cbl-bd_cap"/>
</dbReference>
<dbReference type="Pfam" id="PF02607">
    <property type="entry name" value="B12-binding_2"/>
    <property type="match status" value="1"/>
</dbReference>
<dbReference type="Pfam" id="PF00809">
    <property type="entry name" value="Pterin_bind"/>
    <property type="match status" value="1"/>
</dbReference>
<dbReference type="Pfam" id="PF02310">
    <property type="entry name" value="B12-binding"/>
    <property type="match status" value="1"/>
</dbReference>
<dbReference type="PROSITE" id="PS50972">
    <property type="entry name" value="PTERIN_BINDING"/>
    <property type="match status" value="1"/>
</dbReference>
<dbReference type="Proteomes" id="UP000001683">
    <property type="component" value="Chromosome"/>
</dbReference>
<evidence type="ECO:0000256" key="10">
    <source>
        <dbReference type="ARBA" id="ARBA00022628"/>
    </source>
</evidence>
<keyword evidence="25" id="KW-1185">Reference proteome</keyword>
<comment type="cofactor">
    <cofactor evidence="3">
        <name>methylcob(III)alamin</name>
        <dbReference type="ChEBI" id="CHEBI:28115"/>
    </cofactor>
</comment>
<evidence type="ECO:0000256" key="13">
    <source>
        <dbReference type="ARBA" id="ARBA00022723"/>
    </source>
</evidence>
<keyword evidence="16" id="KW-0170">Cobalt</keyword>
<evidence type="ECO:0000256" key="7">
    <source>
        <dbReference type="ARBA" id="ARBA00013998"/>
    </source>
</evidence>
<dbReference type="STRING" id="457570.Nther_0682"/>
<dbReference type="InterPro" id="IPR011005">
    <property type="entry name" value="Dihydropteroate_synth-like_sf"/>
</dbReference>
<dbReference type="GO" id="GO:0046872">
    <property type="term" value="F:metal ion binding"/>
    <property type="evidence" value="ECO:0007669"/>
    <property type="project" value="UniProtKB-KW"/>
</dbReference>
<evidence type="ECO:0000313" key="24">
    <source>
        <dbReference type="EMBL" id="ACB84275.1"/>
    </source>
</evidence>
<evidence type="ECO:0000256" key="18">
    <source>
        <dbReference type="ARBA" id="ARBA00031040"/>
    </source>
</evidence>
<evidence type="ECO:0000256" key="16">
    <source>
        <dbReference type="ARBA" id="ARBA00023285"/>
    </source>
</evidence>
<sequence>MKLKDQLVNKTLEKLLFLDGSYGTELQRRGFEGNAEILNLQDQDLVKNVHYDYASAGADLILTNTFGGNRLKLKDAGYEDKVAEINSRGVELAKESAENIDRDVLVVGDISSTGRFIEPVGDLSFTKAQQVFQEQGRYLIESGVDLIKIETMTDIKELKAAILGIRSIDEDLPLIVSMSFEQDGKTITGTSVPSYVTLMNDLPVDIIGLNCGVKSKDMLDLVKQASYYSLKPLSISPNAGDPDLDLSYSEDPQEFSFYLDAISDLDMVAIVGGCCGTTPEYVDNYCSKLKGKEKSRKLLQQSQIHKDIPTLISSRTYQLDLDNNFVKIGERINPASKKNFQEEINNKDFSRIYDEAFSQMNEGSDVIDLNLGVEEDVELEDVETIVNGLDSLGCKPLSLDIQSSVLLEKALQVYPGRPIINSSSCDKEDLDNAIDLMKKYGGVLVLLAMSGTPKKTIQKRLDELKYGLEYLESKGIDESRIMVDPLVLPVGTEHDPKTTLELIKIISQEMECKTTLGLSNLSHGLPDRPQLNSAFVSMAIYNGLDSAIMDTSDQLVTQTVEKSLMLMGKETIWEDVAIDTEDQMVKDILTGNSDKVLTQVKSYLKDMTPLEVSQQLLGKAMKEIGDLYNDKSIYLPQLLLSAETVQPSFDYLNKLVGEHQEDSKGKIMLATVEGDVHDIGKKIVGTILKSGGFEIYDLGVDLPANEIVAEVKDIKPDILGLSAMMTSTIKKIAEVTEQLQAEGIDVKVIGGGASLNPELAQKFGCHAYAKDAHEALTKCEQLMTGEKALSNER</sequence>
<dbReference type="InterPro" id="IPR036589">
    <property type="entry name" value="HCY_dom_sf"/>
</dbReference>
<evidence type="ECO:0000256" key="3">
    <source>
        <dbReference type="ARBA" id="ARBA00001956"/>
    </source>
</evidence>
<comment type="catalytic activity">
    <reaction evidence="1">
        <text>(6S)-5-methyl-5,6,7,8-tetrahydrofolate + L-homocysteine = (6S)-5,6,7,8-tetrahydrofolate + L-methionine</text>
        <dbReference type="Rhea" id="RHEA:11172"/>
        <dbReference type="ChEBI" id="CHEBI:18608"/>
        <dbReference type="ChEBI" id="CHEBI:57453"/>
        <dbReference type="ChEBI" id="CHEBI:57844"/>
        <dbReference type="ChEBI" id="CHEBI:58199"/>
        <dbReference type="EC" id="2.1.1.13"/>
    </reaction>
</comment>
<evidence type="ECO:0000256" key="9">
    <source>
        <dbReference type="ARBA" id="ARBA00022605"/>
    </source>
</evidence>
<dbReference type="Pfam" id="PF02574">
    <property type="entry name" value="S-methyl_trans"/>
    <property type="match status" value="1"/>
</dbReference>
<dbReference type="GO" id="GO:0008705">
    <property type="term" value="F:methionine synthase activity"/>
    <property type="evidence" value="ECO:0007669"/>
    <property type="project" value="UniProtKB-EC"/>
</dbReference>
<dbReference type="EC" id="2.1.1.13" evidence="6"/>
<reference evidence="24 25" key="2">
    <citation type="journal article" date="2011" name="J. Bacteriol.">
        <title>Complete genome sequence of the anaerobic, halophilic alkalithermophile Natranaerobius thermophilus JW/NM-WN-LF.</title>
        <authorList>
            <person name="Zhao B."/>
            <person name="Mesbah N.M."/>
            <person name="Dalin E."/>
            <person name="Goodwin L."/>
            <person name="Nolan M."/>
            <person name="Pitluck S."/>
            <person name="Chertkov O."/>
            <person name="Brettin T.S."/>
            <person name="Han J."/>
            <person name="Larimer F.W."/>
            <person name="Land M.L."/>
            <person name="Hauser L."/>
            <person name="Kyrpides N."/>
            <person name="Wiegel J."/>
        </authorList>
    </citation>
    <scope>NUCLEOTIDE SEQUENCE [LARGE SCALE GENOMIC DNA]</scope>
    <source>
        <strain evidence="25">ATCC BAA-1301 / DSM 18059 / JW/NM-WN-LF</strain>
    </source>
</reference>
<evidence type="ECO:0000256" key="8">
    <source>
        <dbReference type="ARBA" id="ARBA00022603"/>
    </source>
</evidence>
<dbReference type="InterPro" id="IPR003726">
    <property type="entry name" value="HCY_dom"/>
</dbReference>
<evidence type="ECO:0000256" key="11">
    <source>
        <dbReference type="ARBA" id="ARBA00022679"/>
    </source>
</evidence>
<keyword evidence="11 19" id="KW-0808">Transferase</keyword>
<evidence type="ECO:0000256" key="15">
    <source>
        <dbReference type="ARBA" id="ARBA00023167"/>
    </source>
</evidence>
<dbReference type="PANTHER" id="PTHR45833">
    <property type="entry name" value="METHIONINE SYNTHASE"/>
    <property type="match status" value="1"/>
</dbReference>
<reference evidence="24 25" key="1">
    <citation type="submission" date="2008-04" db="EMBL/GenBank/DDBJ databases">
        <title>Complete sequence of chromosome of Natranaerobius thermophilus JW/NM-WN-LF.</title>
        <authorList>
            <consortium name="US DOE Joint Genome Institute"/>
            <person name="Copeland A."/>
            <person name="Lucas S."/>
            <person name="Lapidus A."/>
            <person name="Glavina del Rio T."/>
            <person name="Dalin E."/>
            <person name="Tice H."/>
            <person name="Bruce D."/>
            <person name="Goodwin L."/>
            <person name="Pitluck S."/>
            <person name="Chertkov O."/>
            <person name="Brettin T."/>
            <person name="Detter J.C."/>
            <person name="Han C."/>
            <person name="Kuske C.R."/>
            <person name="Schmutz J."/>
            <person name="Larimer F."/>
            <person name="Land M."/>
            <person name="Hauser L."/>
            <person name="Kyrpides N."/>
            <person name="Lykidis A."/>
            <person name="Mesbah N.M."/>
            <person name="Wiegel J."/>
        </authorList>
    </citation>
    <scope>NUCLEOTIDE SEQUENCE [LARGE SCALE GENOMIC DNA]</scope>
    <source>
        <strain evidence="25">ATCC BAA-1301 / DSM 18059 / JW/NM-WN-LF</strain>
    </source>
</reference>
<dbReference type="GO" id="GO:0031419">
    <property type="term" value="F:cobalamin binding"/>
    <property type="evidence" value="ECO:0007669"/>
    <property type="project" value="UniProtKB-KW"/>
</dbReference>
<dbReference type="SUPFAM" id="SSF82282">
    <property type="entry name" value="Homocysteine S-methyltransferase"/>
    <property type="match status" value="1"/>
</dbReference>
<evidence type="ECO:0000259" key="20">
    <source>
        <dbReference type="PROSITE" id="PS50970"/>
    </source>
</evidence>
<dbReference type="EMBL" id="CP001034">
    <property type="protein sequence ID" value="ACB84275.1"/>
    <property type="molecule type" value="Genomic_DNA"/>
</dbReference>
<evidence type="ECO:0000256" key="1">
    <source>
        <dbReference type="ARBA" id="ARBA00001700"/>
    </source>
</evidence>
<comment type="similarity">
    <text evidence="5">Belongs to the vitamin-B12 dependent methionine synthase family.</text>
</comment>
<dbReference type="GO" id="GO:0046653">
    <property type="term" value="P:tetrahydrofolate metabolic process"/>
    <property type="evidence" value="ECO:0007669"/>
    <property type="project" value="TreeGrafter"/>
</dbReference>
<comment type="function">
    <text evidence="17">Catalyzes the transfer of a methyl group from methyl-cobalamin to homocysteine, yielding enzyme-bound cob(I)alamin and methionine. Subsequently, remethylates the cofactor using methyltetrahydrofolate.</text>
</comment>
<feature type="domain" description="Hcy-binding" evidence="20">
    <location>
        <begin position="4"/>
        <end position="289"/>
    </location>
</feature>
<dbReference type="Gene3D" id="3.20.20.20">
    <property type="entry name" value="Dihydropteroate synthase-like"/>
    <property type="match status" value="1"/>
</dbReference>
<keyword evidence="15" id="KW-0486">Methionine biosynthesis</keyword>
<evidence type="ECO:0000256" key="17">
    <source>
        <dbReference type="ARBA" id="ARBA00025552"/>
    </source>
</evidence>
<dbReference type="PROSITE" id="PS50970">
    <property type="entry name" value="HCY"/>
    <property type="match status" value="1"/>
</dbReference>
<keyword evidence="12" id="KW-0949">S-adenosyl-L-methionine</keyword>
<feature type="domain" description="Pterin-binding" evidence="21">
    <location>
        <begin position="325"/>
        <end position="568"/>
    </location>
</feature>
<evidence type="ECO:0000259" key="23">
    <source>
        <dbReference type="PROSITE" id="PS51337"/>
    </source>
</evidence>
<name>B2A781_NATTJ</name>
<feature type="domain" description="B12-binding N-terminal" evidence="23">
    <location>
        <begin position="571"/>
        <end position="664"/>
    </location>
</feature>
<evidence type="ECO:0000259" key="22">
    <source>
        <dbReference type="PROSITE" id="PS51332"/>
    </source>
</evidence>
<dbReference type="SUPFAM" id="SSF52242">
    <property type="entry name" value="Cobalamin (vitamin B12)-binding domain"/>
    <property type="match status" value="1"/>
</dbReference>
<keyword evidence="14 19" id="KW-0862">Zinc</keyword>